<dbReference type="AlphaFoldDB" id="A0A2W5NLR3"/>
<feature type="domain" description="BPL/LPL catalytic" evidence="7">
    <location>
        <begin position="1"/>
        <end position="173"/>
    </location>
</feature>
<dbReference type="Proteomes" id="UP000249082">
    <property type="component" value="Unassembled WGS sequence"/>
</dbReference>
<gene>
    <name evidence="8" type="ORF">DI555_14310</name>
</gene>
<evidence type="ECO:0000259" key="7">
    <source>
        <dbReference type="PROSITE" id="PS51733"/>
    </source>
</evidence>
<name>A0A2W5NLR3_9SPHN</name>
<dbReference type="InterPro" id="IPR004408">
    <property type="entry name" value="Biotin_CoA_COase_ligase"/>
</dbReference>
<dbReference type="GO" id="GO:0005524">
    <property type="term" value="F:ATP binding"/>
    <property type="evidence" value="ECO:0007669"/>
    <property type="project" value="UniProtKB-KW"/>
</dbReference>
<dbReference type="PROSITE" id="PS51733">
    <property type="entry name" value="BPL_LPL_CATALYTIC"/>
    <property type="match status" value="1"/>
</dbReference>
<dbReference type="Pfam" id="PF03099">
    <property type="entry name" value="BPL_LplA_LipB"/>
    <property type="match status" value="1"/>
</dbReference>
<evidence type="ECO:0000256" key="2">
    <source>
        <dbReference type="ARBA" id="ARBA00022741"/>
    </source>
</evidence>
<sequence>MIEVVEETASTNADLSRRLGAGEGLAEGFWLRAVRQSAGRGRRGRQWSSPEGNLYASTVVALRADDPSVHTLAFVAALAVYDLMLSQLPPGADCQLKWPNDVLVGGAKICGILLERAGDHVIIGIGVNVVSAPDLPDRATTSLLAANPDNDKDAQAVLEKLAACLAERLLQWRRVGLAATLAAWIRHAHPQGTPLLVTLDEEGLLPGAFAGLDPDGALRLRLADGSLRVVHAGDVSLA</sequence>
<dbReference type="EC" id="6.3.4.15" evidence="5"/>
<reference evidence="8 9" key="1">
    <citation type="submission" date="2017-08" db="EMBL/GenBank/DDBJ databases">
        <title>Infants hospitalized years apart are colonized by the same room-sourced microbial strains.</title>
        <authorList>
            <person name="Brooks B."/>
            <person name="Olm M.R."/>
            <person name="Firek B.A."/>
            <person name="Baker R."/>
            <person name="Thomas B.C."/>
            <person name="Morowitz M.J."/>
            <person name="Banfield J.F."/>
        </authorList>
    </citation>
    <scope>NUCLEOTIDE SEQUENCE [LARGE SCALE GENOMIC DNA]</scope>
    <source>
        <strain evidence="8">S2_005_002_R2_33</strain>
    </source>
</reference>
<keyword evidence="3" id="KW-0067">ATP-binding</keyword>
<evidence type="ECO:0000256" key="4">
    <source>
        <dbReference type="ARBA" id="ARBA00023267"/>
    </source>
</evidence>
<dbReference type="Pfam" id="PF02237">
    <property type="entry name" value="BPL_C"/>
    <property type="match status" value="1"/>
</dbReference>
<evidence type="ECO:0000256" key="1">
    <source>
        <dbReference type="ARBA" id="ARBA00022598"/>
    </source>
</evidence>
<evidence type="ECO:0000256" key="5">
    <source>
        <dbReference type="ARBA" id="ARBA00024227"/>
    </source>
</evidence>
<evidence type="ECO:0000256" key="3">
    <source>
        <dbReference type="ARBA" id="ARBA00022840"/>
    </source>
</evidence>
<dbReference type="InterPro" id="IPR008988">
    <property type="entry name" value="Transcriptional_repressor_C"/>
</dbReference>
<dbReference type="InterPro" id="IPR004143">
    <property type="entry name" value="BPL_LPL_catalytic"/>
</dbReference>
<dbReference type="GO" id="GO:0005737">
    <property type="term" value="C:cytoplasm"/>
    <property type="evidence" value="ECO:0007669"/>
    <property type="project" value="TreeGrafter"/>
</dbReference>
<dbReference type="InterPro" id="IPR045864">
    <property type="entry name" value="aa-tRNA-synth_II/BPL/LPL"/>
</dbReference>
<protein>
    <recommendedName>
        <fullName evidence="5">biotin--[biotin carboxyl-carrier protein] ligase</fullName>
        <ecNumber evidence="5">6.3.4.15</ecNumber>
    </recommendedName>
</protein>
<dbReference type="Gene3D" id="2.30.30.100">
    <property type="match status" value="1"/>
</dbReference>
<dbReference type="PANTHER" id="PTHR12835:SF5">
    <property type="entry name" value="BIOTIN--PROTEIN LIGASE"/>
    <property type="match status" value="1"/>
</dbReference>
<evidence type="ECO:0000256" key="6">
    <source>
        <dbReference type="ARBA" id="ARBA00047846"/>
    </source>
</evidence>
<dbReference type="NCBIfam" id="TIGR00121">
    <property type="entry name" value="birA_ligase"/>
    <property type="match status" value="1"/>
</dbReference>
<organism evidence="8 9">
    <name type="scientific">Novosphingobium pentaromativorans</name>
    <dbReference type="NCBI Taxonomy" id="205844"/>
    <lineage>
        <taxon>Bacteria</taxon>
        <taxon>Pseudomonadati</taxon>
        <taxon>Pseudomonadota</taxon>
        <taxon>Alphaproteobacteria</taxon>
        <taxon>Sphingomonadales</taxon>
        <taxon>Sphingomonadaceae</taxon>
        <taxon>Novosphingobium</taxon>
    </lineage>
</organism>
<dbReference type="InterPro" id="IPR003142">
    <property type="entry name" value="BPL_C"/>
</dbReference>
<dbReference type="CDD" id="cd16442">
    <property type="entry name" value="BPL"/>
    <property type="match status" value="1"/>
</dbReference>
<accession>A0A2W5NLR3</accession>
<proteinExistence type="predicted"/>
<evidence type="ECO:0000313" key="8">
    <source>
        <dbReference type="EMBL" id="PZQ53904.1"/>
    </source>
</evidence>
<dbReference type="SUPFAM" id="SSF50037">
    <property type="entry name" value="C-terminal domain of transcriptional repressors"/>
    <property type="match status" value="1"/>
</dbReference>
<comment type="caution">
    <text evidence="8">The sequence shown here is derived from an EMBL/GenBank/DDBJ whole genome shotgun (WGS) entry which is preliminary data.</text>
</comment>
<dbReference type="SUPFAM" id="SSF55681">
    <property type="entry name" value="Class II aaRS and biotin synthetases"/>
    <property type="match status" value="1"/>
</dbReference>
<dbReference type="GO" id="GO:0004077">
    <property type="term" value="F:biotin--[biotin carboxyl-carrier protein] ligase activity"/>
    <property type="evidence" value="ECO:0007669"/>
    <property type="project" value="UniProtKB-EC"/>
</dbReference>
<dbReference type="EMBL" id="QFPX01000011">
    <property type="protein sequence ID" value="PZQ53904.1"/>
    <property type="molecule type" value="Genomic_DNA"/>
</dbReference>
<dbReference type="PANTHER" id="PTHR12835">
    <property type="entry name" value="BIOTIN PROTEIN LIGASE"/>
    <property type="match status" value="1"/>
</dbReference>
<dbReference type="Gene3D" id="3.30.930.10">
    <property type="entry name" value="Bira Bifunctional Protein, Domain 2"/>
    <property type="match status" value="1"/>
</dbReference>
<keyword evidence="2" id="KW-0547">Nucleotide-binding</keyword>
<comment type="catalytic activity">
    <reaction evidence="6">
        <text>biotin + L-lysyl-[protein] + ATP = N(6)-biotinyl-L-lysyl-[protein] + AMP + diphosphate + H(+)</text>
        <dbReference type="Rhea" id="RHEA:11756"/>
        <dbReference type="Rhea" id="RHEA-COMP:9752"/>
        <dbReference type="Rhea" id="RHEA-COMP:10505"/>
        <dbReference type="ChEBI" id="CHEBI:15378"/>
        <dbReference type="ChEBI" id="CHEBI:29969"/>
        <dbReference type="ChEBI" id="CHEBI:30616"/>
        <dbReference type="ChEBI" id="CHEBI:33019"/>
        <dbReference type="ChEBI" id="CHEBI:57586"/>
        <dbReference type="ChEBI" id="CHEBI:83144"/>
        <dbReference type="ChEBI" id="CHEBI:456215"/>
        <dbReference type="EC" id="6.3.4.15"/>
    </reaction>
</comment>
<keyword evidence="1 8" id="KW-0436">Ligase</keyword>
<keyword evidence="4" id="KW-0092">Biotin</keyword>
<evidence type="ECO:0000313" key="9">
    <source>
        <dbReference type="Proteomes" id="UP000249082"/>
    </source>
</evidence>